<dbReference type="Proteomes" id="UP001295794">
    <property type="component" value="Unassembled WGS sequence"/>
</dbReference>
<name>A0AAD2JZC1_9AGAR</name>
<keyword evidence="3" id="KW-1185">Reference proteome</keyword>
<proteinExistence type="predicted"/>
<evidence type="ECO:0000256" key="1">
    <source>
        <dbReference type="SAM" id="MobiDB-lite"/>
    </source>
</evidence>
<feature type="non-terminal residue" evidence="2">
    <location>
        <position position="1"/>
    </location>
</feature>
<evidence type="ECO:0000313" key="2">
    <source>
        <dbReference type="EMBL" id="CAK5268719.1"/>
    </source>
</evidence>
<feature type="region of interest" description="Disordered" evidence="1">
    <location>
        <begin position="1"/>
        <end position="85"/>
    </location>
</feature>
<feature type="non-terminal residue" evidence="2">
    <location>
        <position position="85"/>
    </location>
</feature>
<reference evidence="2" key="1">
    <citation type="submission" date="2023-11" db="EMBL/GenBank/DDBJ databases">
        <authorList>
            <person name="De Vega J J."/>
            <person name="De Vega J J."/>
        </authorList>
    </citation>
    <scope>NUCLEOTIDE SEQUENCE</scope>
</reference>
<sequence length="85" mass="8379">PCAPPSLSSPVITLNGIPGDHQSSGRTGGEPGRGGLLAGRAGRARAGPGGGTSPPTHRARRVASVPLCMPPSLTCDGRSTTDTIP</sequence>
<comment type="caution">
    <text evidence="2">The sequence shown here is derived from an EMBL/GenBank/DDBJ whole genome shotgun (WGS) entry which is preliminary data.</text>
</comment>
<dbReference type="EMBL" id="CAVNYO010000138">
    <property type="protein sequence ID" value="CAK5268719.1"/>
    <property type="molecule type" value="Genomic_DNA"/>
</dbReference>
<feature type="compositionally biased region" description="Polar residues" evidence="1">
    <location>
        <begin position="1"/>
        <end position="12"/>
    </location>
</feature>
<evidence type="ECO:0000313" key="3">
    <source>
        <dbReference type="Proteomes" id="UP001295794"/>
    </source>
</evidence>
<accession>A0AAD2JZC1</accession>
<organism evidence="2 3">
    <name type="scientific">Mycena citricolor</name>
    <dbReference type="NCBI Taxonomy" id="2018698"/>
    <lineage>
        <taxon>Eukaryota</taxon>
        <taxon>Fungi</taxon>
        <taxon>Dikarya</taxon>
        <taxon>Basidiomycota</taxon>
        <taxon>Agaricomycotina</taxon>
        <taxon>Agaricomycetes</taxon>
        <taxon>Agaricomycetidae</taxon>
        <taxon>Agaricales</taxon>
        <taxon>Marasmiineae</taxon>
        <taxon>Mycenaceae</taxon>
        <taxon>Mycena</taxon>
    </lineage>
</organism>
<feature type="compositionally biased region" description="Gly residues" evidence="1">
    <location>
        <begin position="26"/>
        <end position="37"/>
    </location>
</feature>
<protein>
    <submittedName>
        <fullName evidence="2">Uncharacterized protein</fullName>
    </submittedName>
</protein>
<dbReference type="AlphaFoldDB" id="A0AAD2JZC1"/>
<gene>
    <name evidence="2" type="ORF">MYCIT1_LOCUS12001</name>
</gene>